<feature type="compositionally biased region" description="Basic and acidic residues" evidence="1">
    <location>
        <begin position="61"/>
        <end position="71"/>
    </location>
</feature>
<feature type="compositionally biased region" description="Polar residues" evidence="1">
    <location>
        <begin position="1206"/>
        <end position="1229"/>
    </location>
</feature>
<evidence type="ECO:0000259" key="2">
    <source>
        <dbReference type="Pfam" id="PF12868"/>
    </source>
</evidence>
<feature type="region of interest" description="Disordered" evidence="1">
    <location>
        <begin position="1206"/>
        <end position="1288"/>
    </location>
</feature>
<feature type="domain" description="DUF3824" evidence="2">
    <location>
        <begin position="545"/>
        <end position="694"/>
    </location>
</feature>
<dbReference type="PANTHER" id="PTHR35487:SF1">
    <property type="entry name" value="DUF3824 DOMAIN-CONTAINING PROTEIN"/>
    <property type="match status" value="1"/>
</dbReference>
<feature type="compositionally biased region" description="Low complexity" evidence="1">
    <location>
        <begin position="390"/>
        <end position="409"/>
    </location>
</feature>
<feature type="compositionally biased region" description="Low complexity" evidence="1">
    <location>
        <begin position="657"/>
        <end position="684"/>
    </location>
</feature>
<feature type="compositionally biased region" description="Basic and acidic residues" evidence="1">
    <location>
        <begin position="146"/>
        <end position="159"/>
    </location>
</feature>
<feature type="compositionally biased region" description="Basic and acidic residues" evidence="1">
    <location>
        <begin position="780"/>
        <end position="808"/>
    </location>
</feature>
<feature type="compositionally biased region" description="Basic and acidic residues" evidence="1">
    <location>
        <begin position="80"/>
        <end position="131"/>
    </location>
</feature>
<sequence length="2077" mass="228557">MASVRDWDDGHRSDRGTRPVTIRRYKISDADDHGDDRWETSSRVSRRETEPSVRSHSRGVTTREYRFERQVSRSPSPEVRQIRIEREVSRDPPRRDRGRDDYELDHYTRSTEYYERERPERERERSHHREPQTIIIKNEAPTPIIIRERENTEGREVARVDTPSPVEEKKEELLEVTTTKSHRSASVDDRQLARREQSPDEDYYYQRTTREIARRPRDDYDDYHRSRRREPDNDNYSDDDVYYRRTEYTDPDEHTIRDPNHRRHLLEGAAVGLGAAALRNHDRKKKGEKSGGAGNLIGGAAIGAAGTELYSRARQHWGRERSRSRGRYDDRDREESHHHGILGENSNMAKLGAVAVIGALAGYAASRKGGKKDSRRSRSRRRRHSRGGSRSRSSSAERAPSAAKRNSTIAGAGLASAAVAGLVERARSKSRPGRSRSRLRTGLPIAAAGLGGAALAGLYENKKAKKSKEHAHARSVSRSPSRDRSRSVGPEEHSREVAGDDHLIEYGGGSIAPDFARPRSRADSYYSDYGRRRGSPSSVESSPRRHRSSRGHGAEEGAAAGGMAGIAAHEASKRRERKRAERERRREEEDRNDTPQQGYGFGPYAQEPPPPAAMPPSAADYNNQYYPQPPNFAPPPNAYSPVPNFTGQAPYNPQEFAQPQPQYAPQAVPGGAQPYGYPAAPAPAEGNDARYQQQGHQVSHEPSPDPSFAMKDVGHGSDIRALDRSLSSGAISPLNSMPTATPRVSTERRASRVHFNLEPETRSLSDGSVTRGVGAQSDGQDAHGGNEGHQHDESLPSDQRGRARESHRSASPASDESDETIVLPDRFDREGRKKRERGDDPLADAIQDMLQGRGSAGQMLHRFAGDLIRAGPSSGRRRNRDRCPASRGSQGVHGRKCALLEGTVQSKRLFRWNKARISSDMLLTCAVHGSVRQREASRGYSTSKLAKGRAAWSWTEPFHARPKAPRLRDEAKAVCVHQWTRFTPRHRLAGGQRVPPPALGGLREGGGAHVAASARLTANCLSRPSPIAGAKPLTPALPGACCVATRVASSSFDTFPSWPLVCLQLPFAQLPRALSPRTLDHDILVINRPPPRFPLRPLLPQHDIADPMAGPSHASFQHSRPSIHEHPSPAPILAPPQLPNGHCGFRDLSSSQTCGCRRFCLNNTAGSSLRASQVGPSLETAWCFCGHHACYHEFLQEQYPSSVLSGQAYQGPQRSQQPLTSTRSSSQHMHQYASGLGLYLDRDNPPKRPMPASPLPRHLTFDSQHLPSTQCSPDPQSDISSVVGPHACRQSPSRAFLDHLETQRRPAPTLDTTAAAQPQAQEYYIQSATEVATPSLCGTPLLRTADDELENARACINALTEGGKDVDSTSEANKRTEMGPPSNVAVQSLLNVNEQLKTHVRALRQILSSKPGLLSSISNLDKRMDALETVSLSHGSMEEVHDRFEYFDGRLLEIEGKVDELERHRTNVDDDAQSRKKTAAVRQMVGESFDSEMGNSDTHESPRRNNHAQRLLELEQRLAGLEDTGLPSILHPWDVEVVMLPWGHDLKGIWSTDVEASQASRIPTQDSSGVLAHSGSHRPHGLAHINTKGHSRSTFLSQFGPEWPAVDKSLLWARACGATSGSGGRVHQRLKSRGFVRTVAISSNDARSIHGTVCDAFGDLLEMSQALDRGDSSNGNAPQHSSLLGFQSPFVPLRKVHKSSRLRFLSLPELATPLLWTGDFLSSDVFMKAPQQGLRRLFITTPAAYIQSIKRHGWTWQKIRELPRADLSGSSFDSASKVLEADAKEDCWAYDTKLDPEPISIHSSFASKDSFQKHGSFASSHPLSPQKTEWSSDSDGSFEPGSDQGHGSPRTTLPQSRRSNGPITPTSDLPPTTMRRTVSLPTSAQNEGQRQMSPRRQIASFDQVPPKAPIKRPRASPGSDDIAPAVRGKWAMTPRRSREPGSPSAAGGSGDSIRLSTAPSGEQRAAMAKRGATPSAYATPFSNSFAPIGALGNSWEGGDTDMDPLSEESAGDDDEMSERGDEEFDEADVADRAFDRATMMEEDAWEGVGGDATEEDEGDDSDYDDDEEHAGGMDESE</sequence>
<feature type="compositionally biased region" description="Basic and acidic residues" evidence="1">
    <location>
        <begin position="712"/>
        <end position="723"/>
    </location>
</feature>
<dbReference type="OrthoDB" id="5427134at2759"/>
<feature type="compositionally biased region" description="Basic and acidic residues" evidence="1">
    <location>
        <begin position="241"/>
        <end position="259"/>
    </location>
</feature>
<feature type="compositionally biased region" description="Basic and acidic residues" evidence="1">
    <location>
        <begin position="745"/>
        <end position="763"/>
    </location>
</feature>
<feature type="compositionally biased region" description="Basic and acidic residues" evidence="1">
    <location>
        <begin position="317"/>
        <end position="338"/>
    </location>
</feature>
<reference evidence="3 4" key="1">
    <citation type="submission" date="2019-06" db="EMBL/GenBank/DDBJ databases">
        <title>A chromosomal-level reference genome of Carpinus fangiana (Coryloideae, Betulaceae).</title>
        <authorList>
            <person name="Yang X."/>
            <person name="Wang Z."/>
            <person name="Zhang L."/>
            <person name="Hao G."/>
            <person name="Liu J."/>
            <person name="Yang Y."/>
        </authorList>
    </citation>
    <scope>NUCLEOTIDE SEQUENCE [LARGE SCALE GENOMIC DNA]</scope>
    <source>
        <strain evidence="3">Cfa_2016G</strain>
        <tissue evidence="3">Leaf</tissue>
    </source>
</reference>
<feature type="compositionally biased region" description="Basic and acidic residues" evidence="1">
    <location>
        <begin position="185"/>
        <end position="198"/>
    </location>
</feature>
<dbReference type="InterPro" id="IPR024436">
    <property type="entry name" value="DUF3824"/>
</dbReference>
<feature type="region of interest" description="Disordered" evidence="1">
    <location>
        <begin position="869"/>
        <end position="892"/>
    </location>
</feature>
<feature type="compositionally biased region" description="Polar residues" evidence="1">
    <location>
        <begin position="1849"/>
        <end position="1894"/>
    </location>
</feature>
<feature type="compositionally biased region" description="Basic and acidic residues" evidence="1">
    <location>
        <begin position="570"/>
        <end position="593"/>
    </location>
</feature>
<organism evidence="3 4">
    <name type="scientific">Carpinus fangiana</name>
    <dbReference type="NCBI Taxonomy" id="176857"/>
    <lineage>
        <taxon>Eukaryota</taxon>
        <taxon>Viridiplantae</taxon>
        <taxon>Streptophyta</taxon>
        <taxon>Embryophyta</taxon>
        <taxon>Tracheophyta</taxon>
        <taxon>Spermatophyta</taxon>
        <taxon>Magnoliopsida</taxon>
        <taxon>eudicotyledons</taxon>
        <taxon>Gunneridae</taxon>
        <taxon>Pentapetalae</taxon>
        <taxon>rosids</taxon>
        <taxon>fabids</taxon>
        <taxon>Fagales</taxon>
        <taxon>Betulaceae</taxon>
        <taxon>Carpinus</taxon>
    </lineage>
</organism>
<feature type="compositionally biased region" description="Basic residues" evidence="1">
    <location>
        <begin position="368"/>
        <end position="389"/>
    </location>
</feature>
<feature type="compositionally biased region" description="Pro residues" evidence="1">
    <location>
        <begin position="627"/>
        <end position="638"/>
    </location>
</feature>
<evidence type="ECO:0000313" key="4">
    <source>
        <dbReference type="Proteomes" id="UP000327013"/>
    </source>
</evidence>
<evidence type="ECO:0000256" key="1">
    <source>
        <dbReference type="SAM" id="MobiDB-lite"/>
    </source>
</evidence>
<feature type="compositionally biased region" description="Basic and acidic residues" evidence="1">
    <location>
        <begin position="1"/>
        <end position="17"/>
    </location>
</feature>
<feature type="compositionally biased region" description="Basic and acidic residues" evidence="1">
    <location>
        <begin position="825"/>
        <end position="840"/>
    </location>
</feature>
<feature type="compositionally biased region" description="Basic residues" evidence="1">
    <location>
        <begin position="463"/>
        <end position="475"/>
    </location>
</feature>
<feature type="region of interest" description="Disordered" evidence="1">
    <location>
        <begin position="1109"/>
        <end position="1131"/>
    </location>
</feature>
<comment type="caution">
    <text evidence="3">The sequence shown here is derived from an EMBL/GenBank/DDBJ whole genome shotgun (WGS) entry which is preliminary data.</text>
</comment>
<name>A0A5N6KUS3_9ROSI</name>
<gene>
    <name evidence="3" type="ORF">FH972_023090</name>
</gene>
<dbReference type="EMBL" id="VIBQ01000013">
    <property type="protein sequence ID" value="KAB8346038.1"/>
    <property type="molecule type" value="Genomic_DNA"/>
</dbReference>
<proteinExistence type="predicted"/>
<dbReference type="Proteomes" id="UP000327013">
    <property type="component" value="Unassembled WGS sequence"/>
</dbReference>
<feature type="compositionally biased region" description="Basic and acidic residues" evidence="1">
    <location>
        <begin position="208"/>
        <end position="232"/>
    </location>
</feature>
<feature type="region of interest" description="Disordered" evidence="1">
    <location>
        <begin position="314"/>
        <end position="343"/>
    </location>
</feature>
<feature type="compositionally biased region" description="Polar residues" evidence="1">
    <location>
        <begin position="725"/>
        <end position="744"/>
    </location>
</feature>
<feature type="region of interest" description="Disordered" evidence="1">
    <location>
        <begin position="1812"/>
        <end position="2077"/>
    </location>
</feature>
<feature type="compositionally biased region" description="Basic and acidic residues" evidence="1">
    <location>
        <begin position="480"/>
        <end position="504"/>
    </location>
</feature>
<feature type="compositionally biased region" description="Basic residues" evidence="1">
    <location>
        <begin position="428"/>
        <end position="439"/>
    </location>
</feature>
<feature type="region of interest" description="Disordered" evidence="1">
    <location>
        <begin position="1"/>
        <end position="259"/>
    </location>
</feature>
<feature type="compositionally biased region" description="Polar residues" evidence="1">
    <location>
        <begin position="1817"/>
        <end position="1835"/>
    </location>
</feature>
<feature type="compositionally biased region" description="Low complexity" evidence="1">
    <location>
        <begin position="615"/>
        <end position="626"/>
    </location>
</feature>
<feature type="compositionally biased region" description="Acidic residues" evidence="1">
    <location>
        <begin position="2052"/>
        <end position="2077"/>
    </location>
</feature>
<dbReference type="Pfam" id="PF12868">
    <property type="entry name" value="DUF3824"/>
    <property type="match status" value="1"/>
</dbReference>
<feature type="compositionally biased region" description="Basic and acidic residues" evidence="1">
    <location>
        <begin position="26"/>
        <end position="53"/>
    </location>
</feature>
<dbReference type="PANTHER" id="PTHR35487">
    <property type="entry name" value="DUF3824 DOMAIN-CONTAINING PROTEIN"/>
    <property type="match status" value="1"/>
</dbReference>
<feature type="compositionally biased region" description="Basic and acidic residues" evidence="1">
    <location>
        <begin position="2029"/>
        <end position="2039"/>
    </location>
</feature>
<keyword evidence="4" id="KW-1185">Reference proteome</keyword>
<feature type="region of interest" description="Disordered" evidence="1">
    <location>
        <begin position="461"/>
        <end position="843"/>
    </location>
</feature>
<protein>
    <recommendedName>
        <fullName evidence="2">DUF3824 domain-containing protein</fullName>
    </recommendedName>
</protein>
<feature type="compositionally biased region" description="Polar residues" evidence="1">
    <location>
        <begin position="1261"/>
        <end position="1280"/>
    </location>
</feature>
<feature type="compositionally biased region" description="Acidic residues" evidence="1">
    <location>
        <begin position="1998"/>
        <end position="2028"/>
    </location>
</feature>
<evidence type="ECO:0000313" key="3">
    <source>
        <dbReference type="EMBL" id="KAB8346038.1"/>
    </source>
</evidence>
<feature type="region of interest" description="Disordered" evidence="1">
    <location>
        <begin position="365"/>
        <end position="409"/>
    </location>
</feature>
<feature type="region of interest" description="Disordered" evidence="1">
    <location>
        <begin position="425"/>
        <end position="444"/>
    </location>
</feature>
<accession>A0A5N6KUS3</accession>